<dbReference type="InterPro" id="IPR025714">
    <property type="entry name" value="Methyltranfer_dom"/>
</dbReference>
<reference evidence="2 3" key="1">
    <citation type="submission" date="2018-11" db="EMBL/GenBank/DDBJ databases">
        <authorList>
            <consortium name="Pathogen Informatics"/>
        </authorList>
    </citation>
    <scope>NUCLEOTIDE SEQUENCE [LARGE SCALE GENOMIC DNA]</scope>
</reference>
<name>A0A3P7IR75_STRVU</name>
<accession>A0A3P7IR75</accession>
<dbReference type="SUPFAM" id="SSF53335">
    <property type="entry name" value="S-adenosyl-L-methionine-dependent methyltransferases"/>
    <property type="match status" value="1"/>
</dbReference>
<organism evidence="2 3">
    <name type="scientific">Strongylus vulgaris</name>
    <name type="common">Blood worm</name>
    <dbReference type="NCBI Taxonomy" id="40348"/>
    <lineage>
        <taxon>Eukaryota</taxon>
        <taxon>Metazoa</taxon>
        <taxon>Ecdysozoa</taxon>
        <taxon>Nematoda</taxon>
        <taxon>Chromadorea</taxon>
        <taxon>Rhabditida</taxon>
        <taxon>Rhabditina</taxon>
        <taxon>Rhabditomorpha</taxon>
        <taxon>Strongyloidea</taxon>
        <taxon>Strongylidae</taxon>
        <taxon>Strongylus</taxon>
    </lineage>
</organism>
<dbReference type="AlphaFoldDB" id="A0A3P7IR75"/>
<dbReference type="Pfam" id="PF13847">
    <property type="entry name" value="Methyltransf_31"/>
    <property type="match status" value="1"/>
</dbReference>
<dbReference type="EMBL" id="UYYB01026061">
    <property type="protein sequence ID" value="VDM72576.1"/>
    <property type="molecule type" value="Genomic_DNA"/>
</dbReference>
<dbReference type="InterPro" id="IPR029063">
    <property type="entry name" value="SAM-dependent_MTases_sf"/>
</dbReference>
<sequence>MASHYPKSHFTGIDITNEAIGMANQQRKENGQTFDNLTFTQMNAAKMDASWTDKYDVVMIFDACHDQMRPDLCLKEVHRVLKPGGVFGMLEVNGSSNIYKDKKELGLMAGQMYGCSMFHCLPVSSN</sequence>
<gene>
    <name evidence="2" type="ORF">SVUK_LOCUS7574</name>
</gene>
<dbReference type="Proteomes" id="UP000270094">
    <property type="component" value="Unassembled WGS sequence"/>
</dbReference>
<dbReference type="PANTHER" id="PTHR45581:SF3">
    <property type="entry name" value="METHYLTRANSFERASE DOMAIN-CONTAINING PROTEIN"/>
    <property type="match status" value="1"/>
</dbReference>
<feature type="domain" description="Methyltransferase" evidence="1">
    <location>
        <begin position="5"/>
        <end position="93"/>
    </location>
</feature>
<dbReference type="OrthoDB" id="506498at2759"/>
<protein>
    <recommendedName>
        <fullName evidence="1">Methyltransferase domain-containing protein</fullName>
    </recommendedName>
</protein>
<keyword evidence="3" id="KW-1185">Reference proteome</keyword>
<dbReference type="CDD" id="cd02440">
    <property type="entry name" value="AdoMet_MTases"/>
    <property type="match status" value="1"/>
</dbReference>
<proteinExistence type="predicted"/>
<feature type="non-terminal residue" evidence="2">
    <location>
        <position position="126"/>
    </location>
</feature>
<evidence type="ECO:0000313" key="3">
    <source>
        <dbReference type="Proteomes" id="UP000270094"/>
    </source>
</evidence>
<dbReference type="PANTHER" id="PTHR45581">
    <property type="entry name" value="PROTEIN CBG10435"/>
    <property type="match status" value="1"/>
</dbReference>
<evidence type="ECO:0000259" key="1">
    <source>
        <dbReference type="Pfam" id="PF13847"/>
    </source>
</evidence>
<evidence type="ECO:0000313" key="2">
    <source>
        <dbReference type="EMBL" id="VDM72576.1"/>
    </source>
</evidence>
<dbReference type="Gene3D" id="3.40.50.150">
    <property type="entry name" value="Vaccinia Virus protein VP39"/>
    <property type="match status" value="1"/>
</dbReference>